<dbReference type="GO" id="GO:0032211">
    <property type="term" value="P:negative regulation of telomere maintenance via telomerase"/>
    <property type="evidence" value="ECO:0007669"/>
    <property type="project" value="TreeGrafter"/>
</dbReference>
<dbReference type="GO" id="GO:1990879">
    <property type="term" value="C:CST complex"/>
    <property type="evidence" value="ECO:0007669"/>
    <property type="project" value="InterPro"/>
</dbReference>
<evidence type="ECO:0000256" key="8">
    <source>
        <dbReference type="ARBA" id="ARBA00068173"/>
    </source>
</evidence>
<accession>A0AAV1EYB0</accession>
<comment type="subcellular location">
    <subcellularLocation>
        <location evidence="2">Chromosome</location>
        <location evidence="2">Telomere</location>
    </subcellularLocation>
    <subcellularLocation>
        <location evidence="1">Nucleus</location>
    </subcellularLocation>
</comment>
<dbReference type="InterPro" id="IPR029146">
    <property type="entry name" value="Ten1_animal_plant"/>
</dbReference>
<dbReference type="GO" id="GO:0042162">
    <property type="term" value="F:telomeric DNA binding"/>
    <property type="evidence" value="ECO:0007669"/>
    <property type="project" value="TreeGrafter"/>
</dbReference>
<dbReference type="AlphaFoldDB" id="A0AAV1EYB0"/>
<evidence type="ECO:0000256" key="2">
    <source>
        <dbReference type="ARBA" id="ARBA00004574"/>
    </source>
</evidence>
<evidence type="ECO:0000256" key="1">
    <source>
        <dbReference type="ARBA" id="ARBA00004123"/>
    </source>
</evidence>
<dbReference type="FunFam" id="2.40.50.140:FF:000203">
    <property type="entry name" value="TEN1 subunit of CST complex"/>
    <property type="match status" value="1"/>
</dbReference>
<name>A0AAV1EYB0_XYRNO</name>
<evidence type="ECO:0000256" key="3">
    <source>
        <dbReference type="ARBA" id="ARBA00022454"/>
    </source>
</evidence>
<evidence type="ECO:0000256" key="4">
    <source>
        <dbReference type="ARBA" id="ARBA00022895"/>
    </source>
</evidence>
<dbReference type="Gene3D" id="2.40.50.140">
    <property type="entry name" value="Nucleic acid-binding proteins"/>
    <property type="match status" value="1"/>
</dbReference>
<evidence type="ECO:0000256" key="9">
    <source>
        <dbReference type="ARBA" id="ARBA00078215"/>
    </source>
</evidence>
<dbReference type="PANTHER" id="PTHR33905">
    <property type="entry name" value="CST COMPLEX SUBUNIT TEN1"/>
    <property type="match status" value="1"/>
</dbReference>
<dbReference type="Proteomes" id="UP001178508">
    <property type="component" value="Chromosome 3"/>
</dbReference>
<proteinExistence type="inferred from homology"/>
<evidence type="ECO:0000256" key="6">
    <source>
        <dbReference type="ARBA" id="ARBA00023242"/>
    </source>
</evidence>
<protein>
    <recommendedName>
        <fullName evidence="8">CST complex subunit TEN1</fullName>
    </recommendedName>
    <alternativeName>
        <fullName evidence="10">Protein telomeric pathways with STN1 homolog</fullName>
    </alternativeName>
    <alternativeName>
        <fullName evidence="9">Telomere length regulation protein TEN1 homolog</fullName>
    </alternativeName>
</protein>
<dbReference type="InterPro" id="IPR012340">
    <property type="entry name" value="NA-bd_OB-fold"/>
</dbReference>
<evidence type="ECO:0000256" key="5">
    <source>
        <dbReference type="ARBA" id="ARBA00023125"/>
    </source>
</evidence>
<gene>
    <name evidence="11" type="ORF">XNOV1_A000562</name>
</gene>
<keyword evidence="4" id="KW-0779">Telomere</keyword>
<dbReference type="GO" id="GO:0003697">
    <property type="term" value="F:single-stranded DNA binding"/>
    <property type="evidence" value="ECO:0007669"/>
    <property type="project" value="InterPro"/>
</dbReference>
<dbReference type="PANTHER" id="PTHR33905:SF1">
    <property type="entry name" value="CST COMPLEX SUBUNIT TEN1"/>
    <property type="match status" value="1"/>
</dbReference>
<dbReference type="GO" id="GO:0010521">
    <property type="term" value="F:telomerase inhibitor activity"/>
    <property type="evidence" value="ECO:0007669"/>
    <property type="project" value="TreeGrafter"/>
</dbReference>
<comment type="similarity">
    <text evidence="7">Belongs to the TEN1 family.</text>
</comment>
<keyword evidence="5" id="KW-0238">DNA-binding</keyword>
<keyword evidence="6" id="KW-0539">Nucleus</keyword>
<keyword evidence="12" id="KW-1185">Reference proteome</keyword>
<organism evidence="11 12">
    <name type="scientific">Xyrichtys novacula</name>
    <name type="common">Pearly razorfish</name>
    <name type="synonym">Hemipteronotus novacula</name>
    <dbReference type="NCBI Taxonomy" id="13765"/>
    <lineage>
        <taxon>Eukaryota</taxon>
        <taxon>Metazoa</taxon>
        <taxon>Chordata</taxon>
        <taxon>Craniata</taxon>
        <taxon>Vertebrata</taxon>
        <taxon>Euteleostomi</taxon>
        <taxon>Actinopterygii</taxon>
        <taxon>Neopterygii</taxon>
        <taxon>Teleostei</taxon>
        <taxon>Neoteleostei</taxon>
        <taxon>Acanthomorphata</taxon>
        <taxon>Eupercaria</taxon>
        <taxon>Labriformes</taxon>
        <taxon>Labridae</taxon>
        <taxon>Xyrichtys</taxon>
    </lineage>
</organism>
<keyword evidence="3" id="KW-0158">Chromosome</keyword>
<evidence type="ECO:0000256" key="7">
    <source>
        <dbReference type="ARBA" id="ARBA00061044"/>
    </source>
</evidence>
<reference evidence="11" key="1">
    <citation type="submission" date="2023-08" db="EMBL/GenBank/DDBJ databases">
        <authorList>
            <person name="Alioto T."/>
            <person name="Alioto T."/>
            <person name="Gomez Garrido J."/>
        </authorList>
    </citation>
    <scope>NUCLEOTIDE SEQUENCE</scope>
</reference>
<dbReference type="EMBL" id="OY660866">
    <property type="protein sequence ID" value="CAJ1053650.1"/>
    <property type="molecule type" value="Genomic_DNA"/>
</dbReference>
<sequence>MLPAAAVFHYPWEINSGAVEEGQSVRVFGRLTYYQPEESRATLSTQHASKEHCVVVNTKHVEPFDPITGAQYIALGETEKVEDGGVVLRARVLNCIDGVNIALLQKAINEQRSFFSEREQKQSEAAQFTHDT</sequence>
<evidence type="ECO:0000313" key="11">
    <source>
        <dbReference type="EMBL" id="CAJ1053650.1"/>
    </source>
</evidence>
<dbReference type="Pfam" id="PF15490">
    <property type="entry name" value="Ten1_2"/>
    <property type="match status" value="1"/>
</dbReference>
<evidence type="ECO:0000256" key="10">
    <source>
        <dbReference type="ARBA" id="ARBA00079840"/>
    </source>
</evidence>
<evidence type="ECO:0000313" key="12">
    <source>
        <dbReference type="Proteomes" id="UP001178508"/>
    </source>
</evidence>